<keyword evidence="3" id="KW-0808">Transferase</keyword>
<keyword evidence="8" id="KW-1185">Reference proteome</keyword>
<organism evidence="7 8">
    <name type="scientific">Actinotalea lenta</name>
    <dbReference type="NCBI Taxonomy" id="3064654"/>
    <lineage>
        <taxon>Bacteria</taxon>
        <taxon>Bacillati</taxon>
        <taxon>Actinomycetota</taxon>
        <taxon>Actinomycetes</taxon>
        <taxon>Micrococcales</taxon>
        <taxon>Cellulomonadaceae</taxon>
        <taxon>Actinotalea</taxon>
    </lineage>
</organism>
<dbReference type="GO" id="GO:0032259">
    <property type="term" value="P:methylation"/>
    <property type="evidence" value="ECO:0007669"/>
    <property type="project" value="UniProtKB-KW"/>
</dbReference>
<dbReference type="Gene3D" id="3.40.50.150">
    <property type="entry name" value="Vaccinia Virus protein VP39"/>
    <property type="match status" value="1"/>
</dbReference>
<protein>
    <submittedName>
        <fullName evidence="7">Methyltransferase domain-containing protein</fullName>
    </submittedName>
</protein>
<dbReference type="InterPro" id="IPR029063">
    <property type="entry name" value="SAM-dependent_MTases_sf"/>
</dbReference>
<comment type="caution">
    <text evidence="7">The sequence shown here is derived from an EMBL/GenBank/DDBJ whole genome shotgun (WGS) entry which is preliminary data.</text>
</comment>
<dbReference type="RefSeq" id="WP_304601224.1">
    <property type="nucleotide sequence ID" value="NZ_JAUQYP010000001.1"/>
</dbReference>
<evidence type="ECO:0000313" key="8">
    <source>
        <dbReference type="Proteomes" id="UP001232536"/>
    </source>
</evidence>
<evidence type="ECO:0000256" key="4">
    <source>
        <dbReference type="ARBA" id="ARBA00022691"/>
    </source>
</evidence>
<keyword evidence="4" id="KW-0949">S-adenosyl-L-methionine</keyword>
<keyword evidence="5" id="KW-0443">Lipid metabolism</keyword>
<evidence type="ECO:0000313" key="7">
    <source>
        <dbReference type="EMBL" id="MDO8107606.1"/>
    </source>
</evidence>
<evidence type="ECO:0000256" key="5">
    <source>
        <dbReference type="ARBA" id="ARBA00023098"/>
    </source>
</evidence>
<dbReference type="PANTHER" id="PTHR43667">
    <property type="entry name" value="CYCLOPROPANE-FATTY-ACYL-PHOSPHOLIPID SYNTHASE"/>
    <property type="match status" value="1"/>
</dbReference>
<keyword evidence="2 7" id="KW-0489">Methyltransferase</keyword>
<sequence>MIEEVMRAARRPEPFQPSEAPFWDDPYIAGQLLGFHLDDRTEAASRPSSVIARDVGVLLERGLAGPGRRVLDLGCGPGLYAHRLAAAGCAVTGLDLSAGSIEFARARAADAGLTVDYRVQDFRTLDAHATYDLVLQSFGEVSTFSDTVRDDLLRRIRRALAPGGALLFDMTRPSAHRPPAPRRVELLDGGLWRPGPHLVVTDTYVYPDDITCDQYVVADDSVVVYRMWFHDYTPATLAPVLTEAGLMVQEVWGSLGGGPPATDDDWFAVLARADGA</sequence>
<comment type="similarity">
    <text evidence="1">Belongs to the CFA/CMAS family.</text>
</comment>
<dbReference type="EMBL" id="JAUQYP010000001">
    <property type="protein sequence ID" value="MDO8107606.1"/>
    <property type="molecule type" value="Genomic_DNA"/>
</dbReference>
<dbReference type="Proteomes" id="UP001232536">
    <property type="component" value="Unassembled WGS sequence"/>
</dbReference>
<dbReference type="SUPFAM" id="SSF53335">
    <property type="entry name" value="S-adenosyl-L-methionine-dependent methyltransferases"/>
    <property type="match status" value="1"/>
</dbReference>
<feature type="domain" description="Methyltransferase" evidence="6">
    <location>
        <begin position="70"/>
        <end position="164"/>
    </location>
</feature>
<gene>
    <name evidence="7" type="ORF">Q6348_10405</name>
</gene>
<dbReference type="PANTHER" id="PTHR43667:SF1">
    <property type="entry name" value="CYCLOPROPANE-FATTY-ACYL-PHOSPHOLIPID SYNTHASE"/>
    <property type="match status" value="1"/>
</dbReference>
<evidence type="ECO:0000256" key="2">
    <source>
        <dbReference type="ARBA" id="ARBA00022603"/>
    </source>
</evidence>
<reference evidence="7 8" key="1">
    <citation type="submission" date="2023-07" db="EMBL/GenBank/DDBJ databases">
        <title>Description of novel actinomycetes strains, isolated from tidal flat sediment.</title>
        <authorList>
            <person name="Lu C."/>
        </authorList>
    </citation>
    <scope>NUCLEOTIDE SEQUENCE [LARGE SCALE GENOMIC DNA]</scope>
    <source>
        <strain evidence="7 8">SYSU T00b441</strain>
    </source>
</reference>
<accession>A0ABT9DDU0</accession>
<dbReference type="GO" id="GO:0008168">
    <property type="term" value="F:methyltransferase activity"/>
    <property type="evidence" value="ECO:0007669"/>
    <property type="project" value="UniProtKB-KW"/>
</dbReference>
<evidence type="ECO:0000259" key="6">
    <source>
        <dbReference type="Pfam" id="PF13649"/>
    </source>
</evidence>
<dbReference type="CDD" id="cd02440">
    <property type="entry name" value="AdoMet_MTases"/>
    <property type="match status" value="1"/>
</dbReference>
<evidence type="ECO:0000256" key="3">
    <source>
        <dbReference type="ARBA" id="ARBA00022679"/>
    </source>
</evidence>
<dbReference type="Pfam" id="PF13649">
    <property type="entry name" value="Methyltransf_25"/>
    <property type="match status" value="1"/>
</dbReference>
<evidence type="ECO:0000256" key="1">
    <source>
        <dbReference type="ARBA" id="ARBA00010815"/>
    </source>
</evidence>
<proteinExistence type="inferred from homology"/>
<dbReference type="InterPro" id="IPR041698">
    <property type="entry name" value="Methyltransf_25"/>
</dbReference>
<dbReference type="InterPro" id="IPR050723">
    <property type="entry name" value="CFA/CMAS"/>
</dbReference>
<name>A0ABT9DDU0_9CELL</name>